<keyword evidence="1" id="KW-0805">Transcription regulation</keyword>
<sequence>MQERIPSTTNTPVYRTSTPVPGMTGIVEKSRQIQQDNGFCMKLNEVTLSNIRLIWANYVAQQEQALIVRPESDSIVAHFRFSGLSRTNGVKGWDIAEKQYGLFYQRARDYHHRLAPTPGKEGTIFEMEISTTLFDHFYTEESPFMAGFMEQVAGGKEAWGAYLAGIKPEMTALIQEMLLAPYTGHFKSLYLEAKVTELFLAQVKEFDQQARSGHARLKQQDIERLYEVKNYIELHYDTACSIIDLARKAGINQMKLKRGFKALFGTTVFGYLSHLRMQKAKQLLLDEKMYVNEVAEKIGYKHPHHFTVAFKKKFGILPSELKN</sequence>
<feature type="domain" description="HTH araC/xylS-type" evidence="5">
    <location>
        <begin position="226"/>
        <end position="323"/>
    </location>
</feature>
<dbReference type="OrthoDB" id="799767at2"/>
<evidence type="ECO:0000256" key="1">
    <source>
        <dbReference type="ARBA" id="ARBA00023015"/>
    </source>
</evidence>
<evidence type="ECO:0000259" key="5">
    <source>
        <dbReference type="PROSITE" id="PS01124"/>
    </source>
</evidence>
<dbReference type="PROSITE" id="PS00041">
    <property type="entry name" value="HTH_ARAC_FAMILY_1"/>
    <property type="match status" value="1"/>
</dbReference>
<dbReference type="AlphaFoldDB" id="A0A562T713"/>
<dbReference type="EMBL" id="VLLG01000003">
    <property type="protein sequence ID" value="TWI89058.1"/>
    <property type="molecule type" value="Genomic_DNA"/>
</dbReference>
<keyword evidence="3" id="KW-0804">Transcription</keyword>
<dbReference type="PRINTS" id="PR00032">
    <property type="entry name" value="HTHARAC"/>
</dbReference>
<evidence type="ECO:0000256" key="2">
    <source>
        <dbReference type="ARBA" id="ARBA00023125"/>
    </source>
</evidence>
<dbReference type="InterPro" id="IPR020449">
    <property type="entry name" value="Tscrpt_reg_AraC-type_HTH"/>
</dbReference>
<dbReference type="Gene3D" id="1.10.10.60">
    <property type="entry name" value="Homeodomain-like"/>
    <property type="match status" value="2"/>
</dbReference>
<dbReference type="PANTHER" id="PTHR47893">
    <property type="entry name" value="REGULATORY PROTEIN PCHR"/>
    <property type="match status" value="1"/>
</dbReference>
<dbReference type="InterPro" id="IPR009057">
    <property type="entry name" value="Homeodomain-like_sf"/>
</dbReference>
<dbReference type="GO" id="GO:0003700">
    <property type="term" value="F:DNA-binding transcription factor activity"/>
    <property type="evidence" value="ECO:0007669"/>
    <property type="project" value="InterPro"/>
</dbReference>
<proteinExistence type="predicted"/>
<feature type="region of interest" description="Disordered" evidence="4">
    <location>
        <begin position="1"/>
        <end position="20"/>
    </location>
</feature>
<dbReference type="SMART" id="SM00342">
    <property type="entry name" value="HTH_ARAC"/>
    <property type="match status" value="1"/>
</dbReference>
<dbReference type="RefSeq" id="WP_145715113.1">
    <property type="nucleotide sequence ID" value="NZ_BAAAFY010000001.1"/>
</dbReference>
<dbReference type="InterPro" id="IPR018060">
    <property type="entry name" value="HTH_AraC"/>
</dbReference>
<evidence type="ECO:0000313" key="6">
    <source>
        <dbReference type="EMBL" id="TWI89058.1"/>
    </source>
</evidence>
<dbReference type="PANTHER" id="PTHR47893:SF1">
    <property type="entry name" value="REGULATORY PROTEIN PCHR"/>
    <property type="match status" value="1"/>
</dbReference>
<dbReference type="InterPro" id="IPR018062">
    <property type="entry name" value="HTH_AraC-typ_CS"/>
</dbReference>
<feature type="compositionally biased region" description="Polar residues" evidence="4">
    <location>
        <begin position="1"/>
        <end position="19"/>
    </location>
</feature>
<evidence type="ECO:0000313" key="7">
    <source>
        <dbReference type="Proteomes" id="UP000316778"/>
    </source>
</evidence>
<evidence type="ECO:0000256" key="4">
    <source>
        <dbReference type="SAM" id="MobiDB-lite"/>
    </source>
</evidence>
<dbReference type="SUPFAM" id="SSF46689">
    <property type="entry name" value="Homeodomain-like"/>
    <property type="match status" value="2"/>
</dbReference>
<dbReference type="Pfam" id="PF12833">
    <property type="entry name" value="HTH_18"/>
    <property type="match status" value="1"/>
</dbReference>
<protein>
    <submittedName>
        <fullName evidence="6">AraC-like DNA-binding protein</fullName>
    </submittedName>
</protein>
<accession>A0A562T713</accession>
<keyword evidence="2 6" id="KW-0238">DNA-binding</keyword>
<dbReference type="InterPro" id="IPR053142">
    <property type="entry name" value="PchR_regulatory_protein"/>
</dbReference>
<organism evidence="6 7">
    <name type="scientific">Chitinophaga japonensis</name>
    <name type="common">Flexibacter japonensis</name>
    <dbReference type="NCBI Taxonomy" id="104662"/>
    <lineage>
        <taxon>Bacteria</taxon>
        <taxon>Pseudomonadati</taxon>
        <taxon>Bacteroidota</taxon>
        <taxon>Chitinophagia</taxon>
        <taxon>Chitinophagales</taxon>
        <taxon>Chitinophagaceae</taxon>
        <taxon>Chitinophaga</taxon>
    </lineage>
</organism>
<dbReference type="GO" id="GO:0043565">
    <property type="term" value="F:sequence-specific DNA binding"/>
    <property type="evidence" value="ECO:0007669"/>
    <property type="project" value="InterPro"/>
</dbReference>
<gene>
    <name evidence="6" type="ORF">LX66_3151</name>
</gene>
<dbReference type="Proteomes" id="UP000316778">
    <property type="component" value="Unassembled WGS sequence"/>
</dbReference>
<evidence type="ECO:0000256" key="3">
    <source>
        <dbReference type="ARBA" id="ARBA00023163"/>
    </source>
</evidence>
<reference evidence="6 7" key="1">
    <citation type="journal article" date="2013" name="Stand. Genomic Sci.">
        <title>Genomic Encyclopedia of Type Strains, Phase I: The one thousand microbial genomes (KMG-I) project.</title>
        <authorList>
            <person name="Kyrpides N.C."/>
            <person name="Woyke T."/>
            <person name="Eisen J.A."/>
            <person name="Garrity G."/>
            <person name="Lilburn T.G."/>
            <person name="Beck B.J."/>
            <person name="Whitman W.B."/>
            <person name="Hugenholtz P."/>
            <person name="Klenk H.P."/>
        </authorList>
    </citation>
    <scope>NUCLEOTIDE SEQUENCE [LARGE SCALE GENOMIC DNA]</scope>
    <source>
        <strain evidence="6 7">DSM 13484</strain>
    </source>
</reference>
<dbReference type="PROSITE" id="PS01124">
    <property type="entry name" value="HTH_ARAC_FAMILY_2"/>
    <property type="match status" value="1"/>
</dbReference>
<name>A0A562T713_CHIJA</name>
<keyword evidence="7" id="KW-1185">Reference proteome</keyword>
<comment type="caution">
    <text evidence="6">The sequence shown here is derived from an EMBL/GenBank/DDBJ whole genome shotgun (WGS) entry which is preliminary data.</text>
</comment>